<proteinExistence type="predicted"/>
<protein>
    <submittedName>
        <fullName evidence="2">Uncharacterized protein</fullName>
    </submittedName>
</protein>
<feature type="region of interest" description="Disordered" evidence="1">
    <location>
        <begin position="390"/>
        <end position="442"/>
    </location>
</feature>
<accession>A0A6A5U0A3</accession>
<name>A0A6A5U0A3_9PLEO</name>
<evidence type="ECO:0000313" key="3">
    <source>
        <dbReference type="Proteomes" id="UP000800035"/>
    </source>
</evidence>
<keyword evidence="3" id="KW-1185">Reference proteome</keyword>
<gene>
    <name evidence="2" type="ORF">CC80DRAFT_503562</name>
</gene>
<evidence type="ECO:0000256" key="1">
    <source>
        <dbReference type="SAM" id="MobiDB-lite"/>
    </source>
</evidence>
<organism evidence="2 3">
    <name type="scientific">Byssothecium circinans</name>
    <dbReference type="NCBI Taxonomy" id="147558"/>
    <lineage>
        <taxon>Eukaryota</taxon>
        <taxon>Fungi</taxon>
        <taxon>Dikarya</taxon>
        <taxon>Ascomycota</taxon>
        <taxon>Pezizomycotina</taxon>
        <taxon>Dothideomycetes</taxon>
        <taxon>Pleosporomycetidae</taxon>
        <taxon>Pleosporales</taxon>
        <taxon>Massarineae</taxon>
        <taxon>Massarinaceae</taxon>
        <taxon>Byssothecium</taxon>
    </lineage>
</organism>
<dbReference type="PANTHER" id="PTHR38119">
    <property type="entry name" value="BTB DOMAIN-CONTAINING PROTEIN-RELATED"/>
    <property type="match status" value="1"/>
</dbReference>
<dbReference type="Proteomes" id="UP000800035">
    <property type="component" value="Unassembled WGS sequence"/>
</dbReference>
<dbReference type="PANTHER" id="PTHR38119:SF2">
    <property type="entry name" value="TRANSCRIPTION FACTOR DOMAIN-CONTAINING PROTEIN"/>
    <property type="match status" value="1"/>
</dbReference>
<evidence type="ECO:0000313" key="2">
    <source>
        <dbReference type="EMBL" id="KAF1958034.1"/>
    </source>
</evidence>
<reference evidence="2" key="1">
    <citation type="journal article" date="2020" name="Stud. Mycol.">
        <title>101 Dothideomycetes genomes: a test case for predicting lifestyles and emergence of pathogens.</title>
        <authorList>
            <person name="Haridas S."/>
            <person name="Albert R."/>
            <person name="Binder M."/>
            <person name="Bloem J."/>
            <person name="Labutti K."/>
            <person name="Salamov A."/>
            <person name="Andreopoulos B."/>
            <person name="Baker S."/>
            <person name="Barry K."/>
            <person name="Bills G."/>
            <person name="Bluhm B."/>
            <person name="Cannon C."/>
            <person name="Castanera R."/>
            <person name="Culley D."/>
            <person name="Daum C."/>
            <person name="Ezra D."/>
            <person name="Gonzalez J."/>
            <person name="Henrissat B."/>
            <person name="Kuo A."/>
            <person name="Liang C."/>
            <person name="Lipzen A."/>
            <person name="Lutzoni F."/>
            <person name="Magnuson J."/>
            <person name="Mondo S."/>
            <person name="Nolan M."/>
            <person name="Ohm R."/>
            <person name="Pangilinan J."/>
            <person name="Park H.-J."/>
            <person name="Ramirez L."/>
            <person name="Alfaro M."/>
            <person name="Sun H."/>
            <person name="Tritt A."/>
            <person name="Yoshinaga Y."/>
            <person name="Zwiers L.-H."/>
            <person name="Turgeon B."/>
            <person name="Goodwin S."/>
            <person name="Spatafora J."/>
            <person name="Crous P."/>
            <person name="Grigoriev I."/>
        </authorList>
    </citation>
    <scope>NUCLEOTIDE SEQUENCE</scope>
    <source>
        <strain evidence="2">CBS 675.92</strain>
    </source>
</reference>
<dbReference type="EMBL" id="ML976988">
    <property type="protein sequence ID" value="KAF1958034.1"/>
    <property type="molecule type" value="Genomic_DNA"/>
</dbReference>
<feature type="compositionally biased region" description="Basic and acidic residues" evidence="1">
    <location>
        <begin position="404"/>
        <end position="421"/>
    </location>
</feature>
<sequence length="442" mass="50571">MNQAEDVEVVLAHDRKYKFHSGTLARNSTLLYDMLKEQNAAKLSNKAKTSGITIKWMIELKEVPNQQLPAGRLGLVDLAPSGERVDSRTGLILNQNGRVPTKVFDHYESIFYAFYNKEIRICDTDMRSALEDVTQMIAIADYLGCNNIVGKPIEVALLKHGQNLYRSIQLAPAQWAIMAYDIKSEGIFKEAIVHLAGNWPRKKKLGEESLKQYPEIRTLVEKHYRRVYNKGRKLETLVMSTYPGDMATPSTSLPIKREEYQKDILVWMALTFFRHWVGSRIIVGKGHMGEDMGYELYRQLGTAGDAYMDKVVTNQFHAKFPMTKKAMNVCENHLLEIKECIKGVVDRQGMMQSSLQLDINKFPVPYLTCVDFERKDFPWLKEAQEPPQKVSGVKRGVRPGGNEIAKENLEAAIREREREQYENEATEDEEEAGQAGKRARYQ</sequence>
<dbReference type="OrthoDB" id="2129688at2759"/>
<dbReference type="AlphaFoldDB" id="A0A6A5U0A3"/>
<feature type="compositionally biased region" description="Acidic residues" evidence="1">
    <location>
        <begin position="422"/>
        <end position="432"/>
    </location>
</feature>